<dbReference type="GO" id="GO:0016301">
    <property type="term" value="F:kinase activity"/>
    <property type="evidence" value="ECO:0007669"/>
    <property type="project" value="UniProtKB-KW"/>
</dbReference>
<dbReference type="InterPro" id="IPR011611">
    <property type="entry name" value="PfkB_dom"/>
</dbReference>
<feature type="domain" description="Carbohydrate kinase PfkB" evidence="4">
    <location>
        <begin position="2"/>
        <end position="245"/>
    </location>
</feature>
<dbReference type="Gene3D" id="3.40.1190.20">
    <property type="match status" value="1"/>
</dbReference>
<evidence type="ECO:0000256" key="2">
    <source>
        <dbReference type="ARBA" id="ARBA00022679"/>
    </source>
</evidence>
<dbReference type="AlphaFoldDB" id="A0A6J7JV47"/>
<comment type="similarity">
    <text evidence="1">Belongs to the carbohydrate kinase PfkB family.</text>
</comment>
<keyword evidence="3" id="KW-0418">Kinase</keyword>
<dbReference type="InterPro" id="IPR002173">
    <property type="entry name" value="Carboh/pur_kinase_PfkB_CS"/>
</dbReference>
<organism evidence="5">
    <name type="scientific">freshwater metagenome</name>
    <dbReference type="NCBI Taxonomy" id="449393"/>
    <lineage>
        <taxon>unclassified sequences</taxon>
        <taxon>metagenomes</taxon>
        <taxon>ecological metagenomes</taxon>
    </lineage>
</organism>
<dbReference type="PANTHER" id="PTHR43320:SF3">
    <property type="entry name" value="CARBOHYDRATE KINASE PFKB DOMAIN-CONTAINING PROTEIN"/>
    <property type="match status" value="1"/>
</dbReference>
<gene>
    <name evidence="5" type="ORF">UFOPK3773_01201</name>
</gene>
<evidence type="ECO:0000259" key="4">
    <source>
        <dbReference type="Pfam" id="PF00294"/>
    </source>
</evidence>
<keyword evidence="2" id="KW-0808">Transferase</keyword>
<accession>A0A6J7JV47</accession>
<evidence type="ECO:0000256" key="1">
    <source>
        <dbReference type="ARBA" id="ARBA00010688"/>
    </source>
</evidence>
<sequence>MCNTLAVASALGARVGGVIASGSDAAGAAARETVVREGVNASFVTTRQTPVTVTIVEGMTRSSIMGSDGEREADLDPEAVEAAWNALAARPVWVMLTLPALESPAGQRFVSLAQRTGARVALTLSSAGHVRARAWRLQALMVAVDLVFGNADEYAALLEADVEVPLMLTTVGERGAHVMQYGEVLTRVPVETPGLVRDTTGAGDAFAAGVLSALDPQDLSLPAIEHAVQVGHRAASVIIANMGAEPGEAATVLREIGRDAGL</sequence>
<dbReference type="Pfam" id="PF00294">
    <property type="entry name" value="PfkB"/>
    <property type="match status" value="1"/>
</dbReference>
<dbReference type="EMBL" id="CAFBNF010000132">
    <property type="protein sequence ID" value="CAB4947246.1"/>
    <property type="molecule type" value="Genomic_DNA"/>
</dbReference>
<dbReference type="InterPro" id="IPR052700">
    <property type="entry name" value="Carb_kinase_PfkB-like"/>
</dbReference>
<dbReference type="InterPro" id="IPR029056">
    <property type="entry name" value="Ribokinase-like"/>
</dbReference>
<dbReference type="PROSITE" id="PS00584">
    <property type="entry name" value="PFKB_KINASES_2"/>
    <property type="match status" value="1"/>
</dbReference>
<dbReference type="PANTHER" id="PTHR43320">
    <property type="entry name" value="SUGAR KINASE"/>
    <property type="match status" value="1"/>
</dbReference>
<evidence type="ECO:0000313" key="5">
    <source>
        <dbReference type="EMBL" id="CAB4947246.1"/>
    </source>
</evidence>
<proteinExistence type="inferred from homology"/>
<reference evidence="5" key="1">
    <citation type="submission" date="2020-05" db="EMBL/GenBank/DDBJ databases">
        <authorList>
            <person name="Chiriac C."/>
            <person name="Salcher M."/>
            <person name="Ghai R."/>
            <person name="Kavagutti S V."/>
        </authorList>
    </citation>
    <scope>NUCLEOTIDE SEQUENCE</scope>
</reference>
<name>A0A6J7JV47_9ZZZZ</name>
<protein>
    <submittedName>
        <fullName evidence="5">Unannotated protein</fullName>
    </submittedName>
</protein>
<dbReference type="SUPFAM" id="SSF53613">
    <property type="entry name" value="Ribokinase-like"/>
    <property type="match status" value="1"/>
</dbReference>
<evidence type="ECO:0000256" key="3">
    <source>
        <dbReference type="ARBA" id="ARBA00022777"/>
    </source>
</evidence>